<dbReference type="GO" id="GO:0016123">
    <property type="term" value="P:xanthophyll biosynthetic process"/>
    <property type="evidence" value="ECO:0007669"/>
    <property type="project" value="TreeGrafter"/>
</dbReference>
<dbReference type="EMBL" id="CP136892">
    <property type="protein sequence ID" value="WOL00933.1"/>
    <property type="molecule type" value="Genomic_DNA"/>
</dbReference>
<evidence type="ECO:0000256" key="4">
    <source>
        <dbReference type="ARBA" id="ARBA00023002"/>
    </source>
</evidence>
<comment type="similarity">
    <text evidence="2">Belongs to the sterol desaturase family.</text>
</comment>
<dbReference type="InterPro" id="IPR045019">
    <property type="entry name" value="BETA-OHASE-like"/>
</dbReference>
<name>A0AAQ3K2V6_9LILI</name>
<evidence type="ECO:0000256" key="5">
    <source>
        <dbReference type="ARBA" id="ARBA00026097"/>
    </source>
</evidence>
<sequence length="54" mass="6374">MRKESERRTYLIAVVMSSVDITSMAIASVYYRFSWQMERLRGLSYFTGAENKDE</sequence>
<dbReference type="GO" id="GO:0031969">
    <property type="term" value="C:chloroplast membrane"/>
    <property type="evidence" value="ECO:0007669"/>
    <property type="project" value="UniProtKB-SubCell"/>
</dbReference>
<protein>
    <recommendedName>
        <fullName evidence="5">beta-carotene 3-hydroxylase</fullName>
        <ecNumber evidence="5">1.14.15.24</ecNumber>
    </recommendedName>
</protein>
<keyword evidence="6" id="KW-0812">Transmembrane</keyword>
<dbReference type="GO" id="GO:0010291">
    <property type="term" value="F:beta-carotene 3-hydroxylase activity"/>
    <property type="evidence" value="ECO:0007669"/>
    <property type="project" value="UniProtKB-EC"/>
</dbReference>
<proteinExistence type="inferred from homology"/>
<dbReference type="AlphaFoldDB" id="A0AAQ3K2V6"/>
<evidence type="ECO:0000256" key="1">
    <source>
        <dbReference type="ARBA" id="ARBA00004508"/>
    </source>
</evidence>
<comment type="subcellular location">
    <subcellularLocation>
        <location evidence="1">Plastid</location>
        <location evidence="1">Chloroplast membrane</location>
        <topology evidence="1">Multi-pass membrane protein</topology>
    </subcellularLocation>
</comment>
<evidence type="ECO:0000313" key="7">
    <source>
        <dbReference type="EMBL" id="WOL00933.1"/>
    </source>
</evidence>
<reference evidence="7 8" key="1">
    <citation type="submission" date="2023-10" db="EMBL/GenBank/DDBJ databases">
        <title>Chromosome-scale genome assembly provides insights into flower coloration mechanisms of Canna indica.</title>
        <authorList>
            <person name="Li C."/>
        </authorList>
    </citation>
    <scope>NUCLEOTIDE SEQUENCE [LARGE SCALE GENOMIC DNA]</scope>
    <source>
        <tissue evidence="7">Flower</tissue>
    </source>
</reference>
<dbReference type="Proteomes" id="UP001327560">
    <property type="component" value="Chromosome 3"/>
</dbReference>
<feature type="transmembrane region" description="Helical" evidence="6">
    <location>
        <begin position="12"/>
        <end position="33"/>
    </location>
</feature>
<evidence type="ECO:0000256" key="2">
    <source>
        <dbReference type="ARBA" id="ARBA00009324"/>
    </source>
</evidence>
<evidence type="ECO:0000256" key="6">
    <source>
        <dbReference type="SAM" id="Phobius"/>
    </source>
</evidence>
<evidence type="ECO:0000313" key="8">
    <source>
        <dbReference type="Proteomes" id="UP001327560"/>
    </source>
</evidence>
<keyword evidence="4" id="KW-0560">Oxidoreductase</keyword>
<evidence type="ECO:0000256" key="3">
    <source>
        <dbReference type="ARBA" id="ARBA00022746"/>
    </source>
</evidence>
<dbReference type="PANTHER" id="PTHR31899">
    <property type="entry name" value="BETA-CAROTENE 3-HYDROXYLASE 1, CHLOROPLASTIC"/>
    <property type="match status" value="1"/>
</dbReference>
<keyword evidence="3" id="KW-0125">Carotenoid biosynthesis</keyword>
<accession>A0AAQ3K2V6</accession>
<keyword evidence="6" id="KW-1133">Transmembrane helix</keyword>
<keyword evidence="8" id="KW-1185">Reference proteome</keyword>
<keyword evidence="6" id="KW-0472">Membrane</keyword>
<dbReference type="PANTHER" id="PTHR31899:SF9">
    <property type="entry name" value="BETA-CAROTENE 3-HYDROXYLASE 1, CHLOROPLASTIC"/>
    <property type="match status" value="1"/>
</dbReference>
<dbReference type="GO" id="GO:0016119">
    <property type="term" value="P:carotene metabolic process"/>
    <property type="evidence" value="ECO:0007669"/>
    <property type="project" value="TreeGrafter"/>
</dbReference>
<gene>
    <name evidence="7" type="ORF">Cni_G09646</name>
</gene>
<dbReference type="EC" id="1.14.15.24" evidence="5"/>
<organism evidence="7 8">
    <name type="scientific">Canna indica</name>
    <name type="common">Indian-shot</name>
    <dbReference type="NCBI Taxonomy" id="4628"/>
    <lineage>
        <taxon>Eukaryota</taxon>
        <taxon>Viridiplantae</taxon>
        <taxon>Streptophyta</taxon>
        <taxon>Embryophyta</taxon>
        <taxon>Tracheophyta</taxon>
        <taxon>Spermatophyta</taxon>
        <taxon>Magnoliopsida</taxon>
        <taxon>Liliopsida</taxon>
        <taxon>Zingiberales</taxon>
        <taxon>Cannaceae</taxon>
        <taxon>Canna</taxon>
    </lineage>
</organism>